<evidence type="ECO:0000256" key="12">
    <source>
        <dbReference type="SAM" id="Phobius"/>
    </source>
</evidence>
<keyword evidence="5" id="KW-0808">Transferase</keyword>
<dbReference type="InterPro" id="IPR050428">
    <property type="entry name" value="TCS_sensor_his_kinase"/>
</dbReference>
<protein>
    <recommendedName>
        <fullName evidence="3">histidine kinase</fullName>
        <ecNumber evidence="3">2.7.13.3</ecNumber>
    </recommendedName>
</protein>
<evidence type="ECO:0000313" key="14">
    <source>
        <dbReference type="EMBL" id="PHQ17107.1"/>
    </source>
</evidence>
<dbReference type="InterPro" id="IPR003594">
    <property type="entry name" value="HATPase_dom"/>
</dbReference>
<dbReference type="Pfam" id="PF00512">
    <property type="entry name" value="HisKA"/>
    <property type="match status" value="1"/>
</dbReference>
<proteinExistence type="predicted"/>
<keyword evidence="10 12" id="KW-1133">Transmembrane helix</keyword>
<evidence type="ECO:0000256" key="2">
    <source>
        <dbReference type="ARBA" id="ARBA00004141"/>
    </source>
</evidence>
<feature type="transmembrane region" description="Helical" evidence="12">
    <location>
        <begin position="144"/>
        <end position="168"/>
    </location>
</feature>
<evidence type="ECO:0000256" key="7">
    <source>
        <dbReference type="ARBA" id="ARBA00022741"/>
    </source>
</evidence>
<accession>A0A2G1URH6</accession>
<dbReference type="EC" id="2.7.13.3" evidence="3"/>
<comment type="caution">
    <text evidence="14">The sequence shown here is derived from an EMBL/GenBank/DDBJ whole genome shotgun (WGS) entry which is preliminary data.</text>
</comment>
<dbReference type="Pfam" id="PF02518">
    <property type="entry name" value="HATPase_c"/>
    <property type="match status" value="1"/>
</dbReference>
<dbReference type="EMBL" id="NTFH01000001">
    <property type="protein sequence ID" value="PHQ17107.1"/>
    <property type="molecule type" value="Genomic_DNA"/>
</dbReference>
<reference evidence="14 15" key="1">
    <citation type="submission" date="2017-09" db="EMBL/GenBank/DDBJ databases">
        <title>The draft genome sequences of Marinobacter sp. PWS21.</title>
        <authorList>
            <person name="Cao J."/>
        </authorList>
    </citation>
    <scope>NUCLEOTIDE SEQUENCE [LARGE SCALE GENOMIC DNA]</scope>
    <source>
        <strain evidence="14 15">PWS21</strain>
    </source>
</reference>
<dbReference type="Proteomes" id="UP000231409">
    <property type="component" value="Unassembled WGS sequence"/>
</dbReference>
<dbReference type="SMART" id="SM00388">
    <property type="entry name" value="HisKA"/>
    <property type="match status" value="1"/>
</dbReference>
<dbReference type="GO" id="GO:0000155">
    <property type="term" value="F:phosphorelay sensor kinase activity"/>
    <property type="evidence" value="ECO:0007669"/>
    <property type="project" value="InterPro"/>
</dbReference>
<keyword evidence="7" id="KW-0547">Nucleotide-binding</keyword>
<evidence type="ECO:0000256" key="8">
    <source>
        <dbReference type="ARBA" id="ARBA00022777"/>
    </source>
</evidence>
<keyword evidence="8 14" id="KW-0418">Kinase</keyword>
<dbReference type="InterPro" id="IPR005467">
    <property type="entry name" value="His_kinase_dom"/>
</dbReference>
<dbReference type="PANTHER" id="PTHR45436">
    <property type="entry name" value="SENSOR HISTIDINE KINASE YKOH"/>
    <property type="match status" value="1"/>
</dbReference>
<organism evidence="14 15">
    <name type="scientific">Marinobacter profundi</name>
    <dbReference type="NCBI Taxonomy" id="2666256"/>
    <lineage>
        <taxon>Bacteria</taxon>
        <taxon>Pseudomonadati</taxon>
        <taxon>Pseudomonadota</taxon>
        <taxon>Gammaproteobacteria</taxon>
        <taxon>Pseudomonadales</taxon>
        <taxon>Marinobacteraceae</taxon>
        <taxon>Marinobacter</taxon>
    </lineage>
</organism>
<keyword evidence="9" id="KW-0067">ATP-binding</keyword>
<feature type="transmembrane region" description="Helical" evidence="12">
    <location>
        <begin position="6"/>
        <end position="28"/>
    </location>
</feature>
<dbReference type="InterPro" id="IPR013727">
    <property type="entry name" value="2CSK_N"/>
</dbReference>
<keyword evidence="6 12" id="KW-0812">Transmembrane</keyword>
<evidence type="ECO:0000259" key="13">
    <source>
        <dbReference type="PROSITE" id="PS50109"/>
    </source>
</evidence>
<dbReference type="Gene3D" id="1.10.287.130">
    <property type="match status" value="1"/>
</dbReference>
<dbReference type="PANTHER" id="PTHR45436:SF14">
    <property type="entry name" value="SENSOR PROTEIN QSEC"/>
    <property type="match status" value="1"/>
</dbReference>
<evidence type="ECO:0000256" key="9">
    <source>
        <dbReference type="ARBA" id="ARBA00022840"/>
    </source>
</evidence>
<dbReference type="RefSeq" id="WP_099612786.1">
    <property type="nucleotide sequence ID" value="NZ_KZ319367.1"/>
</dbReference>
<evidence type="ECO:0000256" key="11">
    <source>
        <dbReference type="ARBA" id="ARBA00023012"/>
    </source>
</evidence>
<name>A0A2G1URH6_9GAMM</name>
<evidence type="ECO:0000256" key="5">
    <source>
        <dbReference type="ARBA" id="ARBA00022679"/>
    </source>
</evidence>
<gene>
    <name evidence="14" type="ORF">CLH61_00675</name>
</gene>
<dbReference type="CDD" id="cd00082">
    <property type="entry name" value="HisKA"/>
    <property type="match status" value="1"/>
</dbReference>
<dbReference type="SUPFAM" id="SSF47384">
    <property type="entry name" value="Homodimeric domain of signal transducing histidine kinase"/>
    <property type="match status" value="1"/>
</dbReference>
<feature type="domain" description="Histidine kinase" evidence="13">
    <location>
        <begin position="229"/>
        <end position="433"/>
    </location>
</feature>
<evidence type="ECO:0000256" key="3">
    <source>
        <dbReference type="ARBA" id="ARBA00012438"/>
    </source>
</evidence>
<evidence type="ECO:0000256" key="6">
    <source>
        <dbReference type="ARBA" id="ARBA00022692"/>
    </source>
</evidence>
<sequence>MSLRQRLLASLGLSFVALWLLVAGLMYLHLEQQVSRTLDQRLAASATMVAGLIARQPERLLASPPSPLLVTPQLEGVACQIRAENGDIILQTSGLDSSLLTWPELGFSTRQVGDSSWRLYTLRQHNHLITTADRMTERDNLARSIILVMVVPFALALVGGLLVLWWGIQRGLKPLQELDTELNRRQPSNLEPVTLRQPPVELAPIIGTLNNLFARVRRAVAREQRFASNAAHEFRTPLTGIKTHLEVARRVTGDRQRHALEQAGIGVARLQRVTDQLLMLARLEQGRNLEQEQSSATTTTIAEALEGLAGRERVEVQGANADCQVAAPATLLAVALRNLLENALKYSEPESPVLLSIERTATTTPAQIRFLVRDQGWTTGASSEPPSPANETGGHGLGLAIVETIASQFHGTLTASRNRWGGMDWVLSLPASTGG</sequence>
<evidence type="ECO:0000313" key="15">
    <source>
        <dbReference type="Proteomes" id="UP000231409"/>
    </source>
</evidence>
<dbReference type="InterPro" id="IPR036890">
    <property type="entry name" value="HATPase_C_sf"/>
</dbReference>
<dbReference type="PROSITE" id="PS50109">
    <property type="entry name" value="HIS_KIN"/>
    <property type="match status" value="1"/>
</dbReference>
<comment type="subcellular location">
    <subcellularLocation>
        <location evidence="2">Membrane</location>
        <topology evidence="2">Multi-pass membrane protein</topology>
    </subcellularLocation>
</comment>
<dbReference type="InterPro" id="IPR003661">
    <property type="entry name" value="HisK_dim/P_dom"/>
</dbReference>
<dbReference type="GO" id="GO:0005524">
    <property type="term" value="F:ATP binding"/>
    <property type="evidence" value="ECO:0007669"/>
    <property type="project" value="UniProtKB-KW"/>
</dbReference>
<keyword evidence="12" id="KW-0472">Membrane</keyword>
<dbReference type="GO" id="GO:0005886">
    <property type="term" value="C:plasma membrane"/>
    <property type="evidence" value="ECO:0007669"/>
    <property type="project" value="TreeGrafter"/>
</dbReference>
<dbReference type="Gene3D" id="3.30.565.10">
    <property type="entry name" value="Histidine kinase-like ATPase, C-terminal domain"/>
    <property type="match status" value="1"/>
</dbReference>
<keyword evidence="4" id="KW-0597">Phosphoprotein</keyword>
<dbReference type="SUPFAM" id="SSF55874">
    <property type="entry name" value="ATPase domain of HSP90 chaperone/DNA topoisomerase II/histidine kinase"/>
    <property type="match status" value="1"/>
</dbReference>
<dbReference type="Pfam" id="PF08521">
    <property type="entry name" value="2CSK_N"/>
    <property type="match status" value="1"/>
</dbReference>
<dbReference type="InterPro" id="IPR036097">
    <property type="entry name" value="HisK_dim/P_sf"/>
</dbReference>
<keyword evidence="11" id="KW-0902">Two-component regulatory system</keyword>
<evidence type="ECO:0000256" key="10">
    <source>
        <dbReference type="ARBA" id="ARBA00022989"/>
    </source>
</evidence>
<comment type="catalytic activity">
    <reaction evidence="1">
        <text>ATP + protein L-histidine = ADP + protein N-phospho-L-histidine.</text>
        <dbReference type="EC" id="2.7.13.3"/>
    </reaction>
</comment>
<dbReference type="AlphaFoldDB" id="A0A2G1URH6"/>
<evidence type="ECO:0000256" key="4">
    <source>
        <dbReference type="ARBA" id="ARBA00022553"/>
    </source>
</evidence>
<keyword evidence="15" id="KW-1185">Reference proteome</keyword>
<evidence type="ECO:0000256" key="1">
    <source>
        <dbReference type="ARBA" id="ARBA00000085"/>
    </source>
</evidence>
<dbReference type="SMART" id="SM00387">
    <property type="entry name" value="HATPase_c"/>
    <property type="match status" value="1"/>
</dbReference>